<evidence type="ECO:0000313" key="1">
    <source>
        <dbReference type="EMBL" id="KWF18253.1"/>
    </source>
</evidence>
<evidence type="ECO:0000313" key="2">
    <source>
        <dbReference type="Proteomes" id="UP000062912"/>
    </source>
</evidence>
<organism evidence="1 2">
    <name type="scientific">Burkholderia pseudomultivorans</name>
    <dbReference type="NCBI Taxonomy" id="1207504"/>
    <lineage>
        <taxon>Bacteria</taxon>
        <taxon>Pseudomonadati</taxon>
        <taxon>Pseudomonadota</taxon>
        <taxon>Betaproteobacteria</taxon>
        <taxon>Burkholderiales</taxon>
        <taxon>Burkholderiaceae</taxon>
        <taxon>Burkholderia</taxon>
        <taxon>Burkholderia cepacia complex</taxon>
    </lineage>
</organism>
<dbReference type="AlphaFoldDB" id="A0A132E7B3"/>
<dbReference type="OrthoDB" id="8929420at2"/>
<dbReference type="EMBL" id="LPJR01000088">
    <property type="protein sequence ID" value="KWF18253.1"/>
    <property type="molecule type" value="Genomic_DNA"/>
</dbReference>
<comment type="caution">
    <text evidence="1">The sequence shown here is derived from an EMBL/GenBank/DDBJ whole genome shotgun (WGS) entry which is preliminary data.</text>
</comment>
<proteinExistence type="predicted"/>
<reference evidence="1 2" key="1">
    <citation type="submission" date="2015-11" db="EMBL/GenBank/DDBJ databases">
        <title>Expanding the genomic diversity of Burkholderia species for the development of highly accurate diagnostics.</title>
        <authorList>
            <person name="Sahl J."/>
            <person name="Keim P."/>
            <person name="Wagner D."/>
        </authorList>
    </citation>
    <scope>NUCLEOTIDE SEQUENCE [LARGE SCALE GENOMIC DNA]</scope>
    <source>
        <strain evidence="1 2">MSMB368WGS</strain>
    </source>
</reference>
<protein>
    <submittedName>
        <fullName evidence="1">Uncharacterized protein</fullName>
    </submittedName>
</protein>
<dbReference type="RefSeq" id="WP_060246415.1">
    <property type="nucleotide sequence ID" value="NZ_LPJR01000088.1"/>
</dbReference>
<accession>A0A132E7B3</accession>
<gene>
    <name evidence="1" type="ORF">WT56_30445</name>
</gene>
<dbReference type="Proteomes" id="UP000062912">
    <property type="component" value="Unassembled WGS sequence"/>
</dbReference>
<sequence>MKLSLLIDSKPLDIEIDDVVAGLLSARLDLPAGHDNSDALARYLSDKGQPWILDEEHMRKRIFRRLILDIADPALIIRHLMADE</sequence>
<name>A0A132E7B3_9BURK</name>